<evidence type="ECO:0000313" key="1">
    <source>
        <dbReference type="EMBL" id="KJV68066.1"/>
    </source>
</evidence>
<dbReference type="EMBL" id="LANT01000002">
    <property type="protein sequence ID" value="KJV68066.1"/>
    <property type="molecule type" value="Genomic_DNA"/>
</dbReference>
<dbReference type="Proteomes" id="UP000033754">
    <property type="component" value="Unassembled WGS sequence"/>
</dbReference>
<accession>A0A0F3NJY7</accession>
<protein>
    <submittedName>
        <fullName evidence="1">Uncharacterized protein</fullName>
    </submittedName>
</protein>
<gene>
    <name evidence="1" type="ORF">EPHNCH_0539</name>
</gene>
<organism evidence="1 2">
    <name type="scientific">Anaplasma phagocytophilum str. NCH-1</name>
    <dbReference type="NCBI Taxonomy" id="1359161"/>
    <lineage>
        <taxon>Bacteria</taxon>
        <taxon>Pseudomonadati</taxon>
        <taxon>Pseudomonadota</taxon>
        <taxon>Alphaproteobacteria</taxon>
        <taxon>Rickettsiales</taxon>
        <taxon>Anaplasmataceae</taxon>
        <taxon>Anaplasma</taxon>
        <taxon>phagocytophilum group</taxon>
    </lineage>
</organism>
<dbReference type="PATRIC" id="fig|1359161.3.peg.612"/>
<proteinExistence type="predicted"/>
<dbReference type="AlphaFoldDB" id="A0A0F3NJY7"/>
<sequence>MVLKRRGPITSCIEASRTKLKRRANLLVCNRGLCYSGRFLAKIFSGVF</sequence>
<name>A0A0F3NJY7_ANAPH</name>
<comment type="caution">
    <text evidence="1">The sequence shown here is derived from an EMBL/GenBank/DDBJ whole genome shotgun (WGS) entry which is preliminary data.</text>
</comment>
<evidence type="ECO:0000313" key="2">
    <source>
        <dbReference type="Proteomes" id="UP000033754"/>
    </source>
</evidence>
<reference evidence="1 2" key="1">
    <citation type="submission" date="2015-01" db="EMBL/GenBank/DDBJ databases">
        <title>Genome Sequencing of Rickettsiales.</title>
        <authorList>
            <person name="Daugherty S.C."/>
            <person name="Su Q."/>
            <person name="Abolude K."/>
            <person name="Beier-Sexton M."/>
            <person name="Carlyon J.A."/>
            <person name="Carter R."/>
            <person name="Day N.P."/>
            <person name="Dumler S.J."/>
            <person name="Dyachenko V."/>
            <person name="Godinez A."/>
            <person name="Kurtti T.J."/>
            <person name="Lichay M."/>
            <person name="Mullins K.E."/>
            <person name="Ott S."/>
            <person name="Pappas-Brown V."/>
            <person name="Paris D.H."/>
            <person name="Patel P."/>
            <person name="Richards A.L."/>
            <person name="Sadzewicz L."/>
            <person name="Sears K."/>
            <person name="Seidman D."/>
            <person name="Sengamalay N."/>
            <person name="Stenos J."/>
            <person name="Tallon L.J."/>
            <person name="Vincent G."/>
            <person name="Fraser C.M."/>
            <person name="Munderloh U."/>
            <person name="Dunning-Hotopp J.C."/>
        </authorList>
    </citation>
    <scope>NUCLEOTIDE SEQUENCE [LARGE SCALE GENOMIC DNA]</scope>
    <source>
        <strain evidence="1 2">NCH-1</strain>
    </source>
</reference>